<name>G9J269_9CAUD</name>
<proteinExistence type="predicted"/>
<protein>
    <submittedName>
        <fullName evidence="1">Uncharacterized protein</fullName>
    </submittedName>
</protein>
<accession>G9J269</accession>
<evidence type="ECO:0000313" key="2">
    <source>
        <dbReference type="Proteomes" id="UP000007863"/>
    </source>
</evidence>
<sequence length="71" mass="8138">MSDERRQFLDMVFYSAVEDANSDMELTEGNVSQLIDNGVTWANSHLKSDMKLKAIDITILAEKVRFELENN</sequence>
<evidence type="ECO:0000313" key="1">
    <source>
        <dbReference type="EMBL" id="AEW47049.1"/>
    </source>
</evidence>
<keyword evidence="2" id="KW-1185">Reference proteome</keyword>
<reference evidence="1 2" key="1">
    <citation type="journal article" date="2012" name="J. Virol.">
        <title>Complete Genome Sequence of Bacillus cereus Bacteriophage BCP78.</title>
        <authorList>
            <person name="Lee J.H."/>
            <person name="Shin H."/>
            <person name="Son B."/>
            <person name="Ryu S."/>
        </authorList>
    </citation>
    <scope>NUCLEOTIDE SEQUENCE [LARGE SCALE GENOMIC DNA]</scope>
</reference>
<dbReference type="RefSeq" id="YP_006907877.1">
    <property type="nucleotide sequence ID" value="NC_018860.1"/>
</dbReference>
<dbReference type="GeneID" id="13828317"/>
<dbReference type="OrthoDB" id="36117at10239"/>
<gene>
    <name evidence="1" type="ORF">BCP78_0042</name>
</gene>
<dbReference type="Proteomes" id="UP000007863">
    <property type="component" value="Segment"/>
</dbReference>
<dbReference type="KEGG" id="vg:13828317"/>
<organism evidence="1 2">
    <name type="scientific">Bacillus phage BCP78</name>
    <dbReference type="NCBI Taxonomy" id="1126950"/>
    <lineage>
        <taxon>Viruses</taxon>
        <taxon>Duplodnaviria</taxon>
        <taxon>Heunggongvirae</taxon>
        <taxon>Uroviricota</taxon>
        <taxon>Caudoviricetes</taxon>
        <taxon>Herelleviridae</taxon>
        <taxon>Bastillevirinae</taxon>
        <taxon>Tsarbombavirus</taxon>
        <taxon>Tsarbombavirus BCP78</taxon>
    </lineage>
</organism>
<dbReference type="EMBL" id="JN797797">
    <property type="protein sequence ID" value="AEW47049.1"/>
    <property type="molecule type" value="Genomic_DNA"/>
</dbReference>